<reference evidence="2 3" key="1">
    <citation type="journal article" date="2006" name="J. Bacteriol.">
        <title>Complete genome sequence of Yersinia pestis strains Antiqua and Nepal516: evidence of gene reduction in an emerging pathogen.</title>
        <authorList>
            <person name="Chain P.S."/>
            <person name="Hu P."/>
            <person name="Malfatti S.A."/>
            <person name="Radnedge L."/>
            <person name="Larimer F."/>
            <person name="Vergez L.M."/>
            <person name="Worsham P."/>
            <person name="Chu M.C."/>
            <person name="Andersen G.L."/>
        </authorList>
    </citation>
    <scope>NUCLEOTIDE SEQUENCE [LARGE SCALE GENOMIC DNA]</scope>
    <source>
        <strain evidence="2 3">Antiqua</strain>
    </source>
</reference>
<organism evidence="2 3">
    <name type="scientific">Yersinia pestis bv. Antiqua (strain Antiqua)</name>
    <dbReference type="NCBI Taxonomy" id="360102"/>
    <lineage>
        <taxon>Bacteria</taxon>
        <taxon>Pseudomonadati</taxon>
        <taxon>Pseudomonadota</taxon>
        <taxon>Gammaproteobacteria</taxon>
        <taxon>Enterobacterales</taxon>
        <taxon>Yersiniaceae</taxon>
        <taxon>Yersinia</taxon>
    </lineage>
</organism>
<keyword evidence="1" id="KW-1133">Transmembrane helix</keyword>
<protein>
    <submittedName>
        <fullName evidence="2">Putative membrane protein</fullName>
    </submittedName>
</protein>
<dbReference type="AlphaFoldDB" id="A0A0E1NUH8"/>
<dbReference type="RefSeq" id="WP_002215750.1">
    <property type="nucleotide sequence ID" value="NC_008150.1"/>
</dbReference>
<dbReference type="EMBL" id="CP000308">
    <property type="protein sequence ID" value="ABG14996.1"/>
    <property type="molecule type" value="Genomic_DNA"/>
</dbReference>
<evidence type="ECO:0000313" key="3">
    <source>
        <dbReference type="Proteomes" id="UP000001971"/>
    </source>
</evidence>
<dbReference type="GeneID" id="57974664"/>
<dbReference type="KEGG" id="ypa:YPA_3034"/>
<feature type="transmembrane region" description="Helical" evidence="1">
    <location>
        <begin position="48"/>
        <end position="67"/>
    </location>
</feature>
<dbReference type="Proteomes" id="UP000001971">
    <property type="component" value="Chromosome"/>
</dbReference>
<accession>A0A0E1NUH8</accession>
<sequence length="110" mass="13083">MTELEMEKKLLNNGFTAKNITHMRKIISRDDQQKETYSSLLIDLKKRFFAGCLICAILFTPLIFMMFNDYTSDEIFSYLVALIFGLYMTYYITPLNLAWKSYRYLSNKEE</sequence>
<proteinExistence type="predicted"/>
<keyword evidence="1" id="KW-0472">Membrane</keyword>
<name>A0A0E1NUH8_YERPA</name>
<gene>
    <name evidence="2" type="ordered locus">YPA_3034</name>
</gene>
<feature type="transmembrane region" description="Helical" evidence="1">
    <location>
        <begin position="79"/>
        <end position="99"/>
    </location>
</feature>
<dbReference type="HOGENOM" id="CLU_158506_0_0_6"/>
<evidence type="ECO:0000256" key="1">
    <source>
        <dbReference type="SAM" id="Phobius"/>
    </source>
</evidence>
<keyword evidence="1" id="KW-0812">Transmembrane</keyword>
<dbReference type="PATRIC" id="fig|360102.15.peg.1736"/>
<evidence type="ECO:0000313" key="2">
    <source>
        <dbReference type="EMBL" id="ABG14996.1"/>
    </source>
</evidence>